<evidence type="ECO:0000313" key="11">
    <source>
        <dbReference type="EMBL" id="SEG11478.1"/>
    </source>
</evidence>
<dbReference type="EC" id="2.7.13.3" evidence="2"/>
<feature type="coiled-coil region" evidence="6">
    <location>
        <begin position="323"/>
        <end position="354"/>
    </location>
</feature>
<dbReference type="SMART" id="SM00387">
    <property type="entry name" value="HATPase_c"/>
    <property type="match status" value="1"/>
</dbReference>
<dbReference type="PROSITE" id="PS50112">
    <property type="entry name" value="PAS"/>
    <property type="match status" value="2"/>
</dbReference>
<evidence type="ECO:0000259" key="8">
    <source>
        <dbReference type="PROSITE" id="PS50109"/>
    </source>
</evidence>
<keyword evidence="7" id="KW-1133">Transmembrane helix</keyword>
<gene>
    <name evidence="11" type="ORF">SAMN04488130_10656</name>
</gene>
<keyword evidence="7" id="KW-0472">Membrane</keyword>
<dbReference type="EMBL" id="FNVP01000006">
    <property type="protein sequence ID" value="SEG11478.1"/>
    <property type="molecule type" value="Genomic_DNA"/>
</dbReference>
<evidence type="ECO:0000256" key="6">
    <source>
        <dbReference type="SAM" id="Coils"/>
    </source>
</evidence>
<dbReference type="RefSeq" id="WP_103999816.1">
    <property type="nucleotide sequence ID" value="NZ_FNVP01000006.1"/>
</dbReference>
<sequence length="571" mass="66645">MKNKTNQIIIIYILISLFLAIVCHKLLQKFTYNTSYQNYNFVKDLLFIIFTGIAYKLILSKNDNQNASIVEKLKKTNEEIKESNEKYDIVAKATSDTIWDWKIQEDNFNWNKGIEVIFGYTQEEVGSSSTWWFEKIHPEDSIKMSIKLYSFIEQKTENWQDQYRFKCANGSYKYVLDKGFLLKDEEGKAIRMIGAIQDITKQKEEEQRLKLLETVITQSKDSIIITEPDFKNSEIPKIIYVNPAFSVMSGYPIDEIIGKTPNIFKGPNSDKEEYRKLIDALKKKQECLIETISYKKNKEEYWVRFSMIPIYDTENELSHWISIQRDVSEEKKQEKEKEQLIRELTQNNKDLKQFSYITSHNLRAPLSNLTGLLNLIEDIPIENQELKEIINGFSKSTHLLNDTVNDLVKVIIIKDNPSIQKEAVLLKEIFENVFNQLSFQIELYKPIIKLNFEKVSVLNTNKAYIESIMLNLLTNAIKYKSENRQLKITINASEVDDIVYLTFQDNGIGIDLERNRDKVFGLYQRFHNYPDSKGLGLYLVKSQVETMGGTISIESEVNKGTSFTLTFKNKQ</sequence>
<proteinExistence type="predicted"/>
<name>A0A1H5XI95_9FLAO</name>
<dbReference type="InterPro" id="IPR004358">
    <property type="entry name" value="Sig_transdc_His_kin-like_C"/>
</dbReference>
<dbReference type="SUPFAM" id="SSF55785">
    <property type="entry name" value="PYP-like sensor domain (PAS domain)"/>
    <property type="match status" value="2"/>
</dbReference>
<keyword evidence="5" id="KW-0418">Kinase</keyword>
<dbReference type="SMART" id="SM00086">
    <property type="entry name" value="PAC"/>
    <property type="match status" value="2"/>
</dbReference>
<evidence type="ECO:0000259" key="10">
    <source>
        <dbReference type="PROSITE" id="PS50113"/>
    </source>
</evidence>
<dbReference type="SUPFAM" id="SSF55874">
    <property type="entry name" value="ATPase domain of HSP90 chaperone/DNA topoisomerase II/histidine kinase"/>
    <property type="match status" value="1"/>
</dbReference>
<feature type="domain" description="PAC" evidence="10">
    <location>
        <begin position="285"/>
        <end position="339"/>
    </location>
</feature>
<evidence type="ECO:0000256" key="4">
    <source>
        <dbReference type="ARBA" id="ARBA00022679"/>
    </source>
</evidence>
<feature type="domain" description="Histidine kinase" evidence="8">
    <location>
        <begin position="357"/>
        <end position="571"/>
    </location>
</feature>
<evidence type="ECO:0000313" key="12">
    <source>
        <dbReference type="Proteomes" id="UP000236737"/>
    </source>
</evidence>
<dbReference type="PRINTS" id="PR00344">
    <property type="entry name" value="BCTRLSENSOR"/>
</dbReference>
<dbReference type="OrthoDB" id="5522855at2"/>
<dbReference type="InterPro" id="IPR013655">
    <property type="entry name" value="PAS_fold_3"/>
</dbReference>
<dbReference type="AlphaFoldDB" id="A0A1H5XI95"/>
<evidence type="ECO:0000259" key="9">
    <source>
        <dbReference type="PROSITE" id="PS50112"/>
    </source>
</evidence>
<dbReference type="InterPro" id="IPR003594">
    <property type="entry name" value="HATPase_dom"/>
</dbReference>
<comment type="catalytic activity">
    <reaction evidence="1">
        <text>ATP + protein L-histidine = ADP + protein N-phospho-L-histidine.</text>
        <dbReference type="EC" id="2.7.13.3"/>
    </reaction>
</comment>
<dbReference type="Pfam" id="PF13426">
    <property type="entry name" value="PAS_9"/>
    <property type="match status" value="1"/>
</dbReference>
<keyword evidence="7" id="KW-0812">Transmembrane</keyword>
<dbReference type="SUPFAM" id="SSF47384">
    <property type="entry name" value="Homodimeric domain of signal transducing histidine kinase"/>
    <property type="match status" value="1"/>
</dbReference>
<feature type="domain" description="PAS" evidence="9">
    <location>
        <begin position="83"/>
        <end position="155"/>
    </location>
</feature>
<dbReference type="PANTHER" id="PTHR43304:SF1">
    <property type="entry name" value="PAC DOMAIN-CONTAINING PROTEIN"/>
    <property type="match status" value="1"/>
</dbReference>
<dbReference type="PROSITE" id="PS50109">
    <property type="entry name" value="HIS_KIN"/>
    <property type="match status" value="1"/>
</dbReference>
<keyword evidence="12" id="KW-1185">Reference proteome</keyword>
<dbReference type="InterPro" id="IPR000700">
    <property type="entry name" value="PAS-assoc_C"/>
</dbReference>
<dbReference type="SMART" id="SM00091">
    <property type="entry name" value="PAS"/>
    <property type="match status" value="2"/>
</dbReference>
<reference evidence="12" key="1">
    <citation type="submission" date="2016-10" db="EMBL/GenBank/DDBJ databases">
        <authorList>
            <person name="Varghese N."/>
            <person name="Submissions S."/>
        </authorList>
    </citation>
    <scope>NUCLEOTIDE SEQUENCE [LARGE SCALE GENOMIC DNA]</scope>
    <source>
        <strain evidence="12">CGMCC 1.9230</strain>
    </source>
</reference>
<dbReference type="GO" id="GO:0000155">
    <property type="term" value="F:phosphorelay sensor kinase activity"/>
    <property type="evidence" value="ECO:0007669"/>
    <property type="project" value="InterPro"/>
</dbReference>
<dbReference type="NCBIfam" id="TIGR00229">
    <property type="entry name" value="sensory_box"/>
    <property type="match status" value="2"/>
</dbReference>
<protein>
    <recommendedName>
        <fullName evidence="2">histidine kinase</fullName>
        <ecNumber evidence="2">2.7.13.3</ecNumber>
    </recommendedName>
</protein>
<dbReference type="InterPro" id="IPR036890">
    <property type="entry name" value="HATPase_C_sf"/>
</dbReference>
<dbReference type="Gene3D" id="1.10.287.130">
    <property type="match status" value="1"/>
</dbReference>
<dbReference type="InterPro" id="IPR036097">
    <property type="entry name" value="HisK_dim/P_sf"/>
</dbReference>
<dbReference type="Gene3D" id="3.30.565.10">
    <property type="entry name" value="Histidine kinase-like ATPase, C-terminal domain"/>
    <property type="match status" value="1"/>
</dbReference>
<dbReference type="InterPro" id="IPR005467">
    <property type="entry name" value="His_kinase_dom"/>
</dbReference>
<keyword evidence="6" id="KW-0175">Coiled coil</keyword>
<keyword evidence="4" id="KW-0808">Transferase</keyword>
<feature type="domain" description="PAC" evidence="10">
    <location>
        <begin position="159"/>
        <end position="211"/>
    </location>
</feature>
<dbReference type="InterPro" id="IPR001610">
    <property type="entry name" value="PAC"/>
</dbReference>
<evidence type="ECO:0000256" key="1">
    <source>
        <dbReference type="ARBA" id="ARBA00000085"/>
    </source>
</evidence>
<keyword evidence="3" id="KW-0597">Phosphoprotein</keyword>
<feature type="transmembrane region" description="Helical" evidence="7">
    <location>
        <begin position="39"/>
        <end position="58"/>
    </location>
</feature>
<organism evidence="11 12">
    <name type="scientific">Flavobacterium urumqiense</name>
    <dbReference type="NCBI Taxonomy" id="935224"/>
    <lineage>
        <taxon>Bacteria</taxon>
        <taxon>Pseudomonadati</taxon>
        <taxon>Bacteroidota</taxon>
        <taxon>Flavobacteriia</taxon>
        <taxon>Flavobacteriales</taxon>
        <taxon>Flavobacteriaceae</taxon>
        <taxon>Flavobacterium</taxon>
    </lineage>
</organism>
<dbReference type="PANTHER" id="PTHR43304">
    <property type="entry name" value="PHYTOCHROME-LIKE PROTEIN CPH1"/>
    <property type="match status" value="1"/>
</dbReference>
<accession>A0A1H5XI95</accession>
<dbReference type="InterPro" id="IPR000014">
    <property type="entry name" value="PAS"/>
</dbReference>
<dbReference type="CDD" id="cd00082">
    <property type="entry name" value="HisKA"/>
    <property type="match status" value="1"/>
</dbReference>
<dbReference type="CDD" id="cd00130">
    <property type="entry name" value="PAS"/>
    <property type="match status" value="2"/>
</dbReference>
<evidence type="ECO:0000256" key="7">
    <source>
        <dbReference type="SAM" id="Phobius"/>
    </source>
</evidence>
<feature type="transmembrane region" description="Helical" evidence="7">
    <location>
        <begin position="6"/>
        <end position="27"/>
    </location>
</feature>
<dbReference type="InterPro" id="IPR003661">
    <property type="entry name" value="HisK_dim/P_dom"/>
</dbReference>
<dbReference type="InterPro" id="IPR035965">
    <property type="entry name" value="PAS-like_dom_sf"/>
</dbReference>
<dbReference type="Gene3D" id="3.30.450.20">
    <property type="entry name" value="PAS domain"/>
    <property type="match status" value="2"/>
</dbReference>
<feature type="domain" description="PAS" evidence="9">
    <location>
        <begin position="208"/>
        <end position="284"/>
    </location>
</feature>
<dbReference type="Pfam" id="PF02518">
    <property type="entry name" value="HATPase_c"/>
    <property type="match status" value="1"/>
</dbReference>
<dbReference type="Proteomes" id="UP000236737">
    <property type="component" value="Unassembled WGS sequence"/>
</dbReference>
<feature type="coiled-coil region" evidence="6">
    <location>
        <begin position="66"/>
        <end position="93"/>
    </location>
</feature>
<dbReference type="PROSITE" id="PS50113">
    <property type="entry name" value="PAC"/>
    <property type="match status" value="2"/>
</dbReference>
<dbReference type="InterPro" id="IPR052162">
    <property type="entry name" value="Sensor_kinase/Photoreceptor"/>
</dbReference>
<evidence type="ECO:0000256" key="5">
    <source>
        <dbReference type="ARBA" id="ARBA00022777"/>
    </source>
</evidence>
<evidence type="ECO:0000256" key="3">
    <source>
        <dbReference type="ARBA" id="ARBA00022553"/>
    </source>
</evidence>
<evidence type="ECO:0000256" key="2">
    <source>
        <dbReference type="ARBA" id="ARBA00012438"/>
    </source>
</evidence>
<dbReference type="Pfam" id="PF08447">
    <property type="entry name" value="PAS_3"/>
    <property type="match status" value="1"/>
</dbReference>